<evidence type="ECO:0000313" key="3">
    <source>
        <dbReference type="Proteomes" id="UP000015241"/>
    </source>
</evidence>
<evidence type="ECO:0000313" key="2">
    <source>
        <dbReference type="EMBL" id="EPS94809.1"/>
    </source>
</evidence>
<protein>
    <submittedName>
        <fullName evidence="2">Uncharacterized protein</fullName>
    </submittedName>
</protein>
<dbReference type="AlphaFoldDB" id="S8F7K7"/>
<organism evidence="2 3">
    <name type="scientific">Fomitopsis schrenkii</name>
    <name type="common">Brown rot fungus</name>
    <dbReference type="NCBI Taxonomy" id="2126942"/>
    <lineage>
        <taxon>Eukaryota</taxon>
        <taxon>Fungi</taxon>
        <taxon>Dikarya</taxon>
        <taxon>Basidiomycota</taxon>
        <taxon>Agaricomycotina</taxon>
        <taxon>Agaricomycetes</taxon>
        <taxon>Polyporales</taxon>
        <taxon>Fomitopsis</taxon>
    </lineage>
</organism>
<dbReference type="HOGENOM" id="CLU_1635433_0_0_1"/>
<name>S8F7K7_FOMSC</name>
<dbReference type="Proteomes" id="UP000015241">
    <property type="component" value="Unassembled WGS sequence"/>
</dbReference>
<accession>S8F7K7</accession>
<dbReference type="InParanoid" id="S8F7K7"/>
<keyword evidence="3" id="KW-1185">Reference proteome</keyword>
<dbReference type="STRING" id="743788.S8F7K7"/>
<evidence type="ECO:0000256" key="1">
    <source>
        <dbReference type="SAM" id="MobiDB-lite"/>
    </source>
</evidence>
<sequence length="162" mass="17196">MAIYTLDIQYGGEKARLAAWHNSPQHAERFVADDLRSLRLPGHYGRRGDADGRDICDALAALPHVGLACTRAEYQAFDRRLAGLDISTLDVSRYTLLSLPTSGGASSIPGWDVSSATTYDEGTETGGGSGSASVTDNSGDPVILLPKNAYNASYFSEPIGTN</sequence>
<reference evidence="2 3" key="1">
    <citation type="journal article" date="2012" name="Science">
        <title>The Paleozoic origin of enzymatic lignin decomposition reconstructed from 31 fungal genomes.</title>
        <authorList>
            <person name="Floudas D."/>
            <person name="Binder M."/>
            <person name="Riley R."/>
            <person name="Barry K."/>
            <person name="Blanchette R.A."/>
            <person name="Henrissat B."/>
            <person name="Martinez A.T."/>
            <person name="Otillar R."/>
            <person name="Spatafora J.W."/>
            <person name="Yadav J.S."/>
            <person name="Aerts A."/>
            <person name="Benoit I."/>
            <person name="Boyd A."/>
            <person name="Carlson A."/>
            <person name="Copeland A."/>
            <person name="Coutinho P.M."/>
            <person name="de Vries R.P."/>
            <person name="Ferreira P."/>
            <person name="Findley K."/>
            <person name="Foster B."/>
            <person name="Gaskell J."/>
            <person name="Glotzer D."/>
            <person name="Gorecki P."/>
            <person name="Heitman J."/>
            <person name="Hesse C."/>
            <person name="Hori C."/>
            <person name="Igarashi K."/>
            <person name="Jurgens J.A."/>
            <person name="Kallen N."/>
            <person name="Kersten P."/>
            <person name="Kohler A."/>
            <person name="Kuees U."/>
            <person name="Kumar T.K.A."/>
            <person name="Kuo A."/>
            <person name="LaButti K."/>
            <person name="Larrondo L.F."/>
            <person name="Lindquist E."/>
            <person name="Ling A."/>
            <person name="Lombard V."/>
            <person name="Lucas S."/>
            <person name="Lundell T."/>
            <person name="Martin R."/>
            <person name="McLaughlin D.J."/>
            <person name="Morgenstern I."/>
            <person name="Morin E."/>
            <person name="Murat C."/>
            <person name="Nagy L.G."/>
            <person name="Nolan M."/>
            <person name="Ohm R.A."/>
            <person name="Patyshakuliyeva A."/>
            <person name="Rokas A."/>
            <person name="Ruiz-Duenas F.J."/>
            <person name="Sabat G."/>
            <person name="Salamov A."/>
            <person name="Samejima M."/>
            <person name="Schmutz J."/>
            <person name="Slot J.C."/>
            <person name="St John F."/>
            <person name="Stenlid J."/>
            <person name="Sun H."/>
            <person name="Sun S."/>
            <person name="Syed K."/>
            <person name="Tsang A."/>
            <person name="Wiebenga A."/>
            <person name="Young D."/>
            <person name="Pisabarro A."/>
            <person name="Eastwood D.C."/>
            <person name="Martin F."/>
            <person name="Cullen D."/>
            <person name="Grigoriev I.V."/>
            <person name="Hibbett D.S."/>
        </authorList>
    </citation>
    <scope>NUCLEOTIDE SEQUENCE</scope>
    <source>
        <strain evidence="3">FP-58527</strain>
    </source>
</reference>
<gene>
    <name evidence="2" type="ORF">FOMPIDRAFT_1063008</name>
</gene>
<proteinExistence type="predicted"/>
<dbReference type="EMBL" id="KE504222">
    <property type="protein sequence ID" value="EPS94809.1"/>
    <property type="molecule type" value="Genomic_DNA"/>
</dbReference>
<feature type="region of interest" description="Disordered" evidence="1">
    <location>
        <begin position="116"/>
        <end position="138"/>
    </location>
</feature>